<dbReference type="InterPro" id="IPR000717">
    <property type="entry name" value="PCI_dom"/>
</dbReference>
<dbReference type="InterPro" id="IPR035298">
    <property type="entry name" value="PSMD13"/>
</dbReference>
<evidence type="ECO:0000259" key="9">
    <source>
        <dbReference type="PROSITE" id="PS50250"/>
    </source>
</evidence>
<dbReference type="GO" id="GO:0008541">
    <property type="term" value="C:proteasome regulatory particle, lid subcomplex"/>
    <property type="evidence" value="ECO:0007669"/>
    <property type="project" value="TreeGrafter"/>
</dbReference>
<evidence type="ECO:0000256" key="7">
    <source>
        <dbReference type="ARBA" id="ARBA00031303"/>
    </source>
</evidence>
<accession>A0AAD9NI12</accession>
<evidence type="ECO:0000256" key="6">
    <source>
        <dbReference type="ARBA" id="ARBA00029749"/>
    </source>
</evidence>
<evidence type="ECO:0000256" key="2">
    <source>
        <dbReference type="ARBA" id="ARBA00006207"/>
    </source>
</evidence>
<evidence type="ECO:0000256" key="3">
    <source>
        <dbReference type="ARBA" id="ARBA00011441"/>
    </source>
</evidence>
<gene>
    <name evidence="10" type="ORF">NP493_1108g00022</name>
</gene>
<dbReference type="InterPro" id="IPR054179">
    <property type="entry name" value="PSD13_N"/>
</dbReference>
<evidence type="ECO:0000256" key="4">
    <source>
        <dbReference type="ARBA" id="ARBA00015732"/>
    </source>
</evidence>
<protein>
    <recommendedName>
        <fullName evidence="4">26S proteasome non-ATPase regulatory subunit 13</fullName>
    </recommendedName>
    <alternativeName>
        <fullName evidence="6">26S proteasome regulatory subunit RPN9</fullName>
    </alternativeName>
    <alternativeName>
        <fullName evidence="8">26S proteasome regulatory subunit S11</fullName>
    </alternativeName>
    <alternativeName>
        <fullName evidence="7">26S proteasome regulatory subunit p40.5</fullName>
    </alternativeName>
</protein>
<dbReference type="InterPro" id="IPR036390">
    <property type="entry name" value="WH_DNA-bd_sf"/>
</dbReference>
<comment type="similarity">
    <text evidence="2">Belongs to the proteasome subunit S11 family.</text>
</comment>
<dbReference type="GO" id="GO:0005634">
    <property type="term" value="C:nucleus"/>
    <property type="evidence" value="ECO:0007669"/>
    <property type="project" value="TreeGrafter"/>
</dbReference>
<keyword evidence="5" id="KW-0647">Proteasome</keyword>
<dbReference type="PANTHER" id="PTHR10539">
    <property type="entry name" value="26S PROTEASOME NON-ATPASE REGULATORY SUBUNIT 13"/>
    <property type="match status" value="1"/>
</dbReference>
<keyword evidence="11" id="KW-1185">Reference proteome</keyword>
<sequence>MAKDVPGYLAEQQRKCSGELAQEWATLEEYYTKRLWHQLTLKMQTFVKNPVFAQGDGLVKLYHNFISDFEHRISPIALVQIAVYIARAMKDPKEALDFWESLKEKVKSSDESTLLVMTSQGNIHLNQKNMDQVKAIITEAEKVLDAIDGITAVHGSFYDMSSRYHKLMGNHADYYTHALRFLGCTELSDIPVSEQKDSAFNLGLAAILGTGVYNFGELLAHPLLDVLKGGDKQWLVDLLYAFNSGNIRKFEELKPKWVKQADLQPREAIIREKISLLCLMEMTFKRPATDRTLTFQEIAEATGLPLNEVELLIMKALSLDLVRGLIDQVDAQVHMTWVQPRVLDKDQISTMQKKLKQWCLDVNSIEQLVEVKAEDILT</sequence>
<organism evidence="10 11">
    <name type="scientific">Ridgeia piscesae</name>
    <name type="common">Tubeworm</name>
    <dbReference type="NCBI Taxonomy" id="27915"/>
    <lineage>
        <taxon>Eukaryota</taxon>
        <taxon>Metazoa</taxon>
        <taxon>Spiralia</taxon>
        <taxon>Lophotrochozoa</taxon>
        <taxon>Annelida</taxon>
        <taxon>Polychaeta</taxon>
        <taxon>Sedentaria</taxon>
        <taxon>Canalipalpata</taxon>
        <taxon>Sabellida</taxon>
        <taxon>Siboglinidae</taxon>
        <taxon>Ridgeia</taxon>
    </lineage>
</organism>
<dbReference type="GO" id="GO:0005198">
    <property type="term" value="F:structural molecule activity"/>
    <property type="evidence" value="ECO:0007669"/>
    <property type="project" value="TreeGrafter"/>
</dbReference>
<evidence type="ECO:0000256" key="8">
    <source>
        <dbReference type="ARBA" id="ARBA00032323"/>
    </source>
</evidence>
<evidence type="ECO:0000256" key="5">
    <source>
        <dbReference type="ARBA" id="ARBA00022942"/>
    </source>
</evidence>
<comment type="function">
    <text evidence="1">Component of the 26S proteasome, a multiprotein complex involved in the ATP-dependent degradation of ubiquitinated proteins. This complex plays a key role in the maintenance of protein homeostasis by removing misfolded or damaged proteins, which could impair cellular functions, and by removing proteins whose functions are no longer required. Therefore, the proteasome participates in numerous cellular processes, including cell cycle progression, apoptosis, or DNA damage repair.</text>
</comment>
<comment type="subunit">
    <text evidence="3">Component of the 19S proteasome regulatory particle complex. The 26S proteasome consists of a 20S core particle (CP) and two 19S regulatory subunits (RP). The regulatory particle is made of a lid composed of 9 subunits including PSMD13, a base containing 6 ATPases and few additional components.</text>
</comment>
<dbReference type="PROSITE" id="PS50250">
    <property type="entry name" value="PCI"/>
    <property type="match status" value="1"/>
</dbReference>
<dbReference type="GO" id="GO:0005829">
    <property type="term" value="C:cytosol"/>
    <property type="evidence" value="ECO:0007669"/>
    <property type="project" value="TreeGrafter"/>
</dbReference>
<evidence type="ECO:0000313" key="10">
    <source>
        <dbReference type="EMBL" id="KAK2171052.1"/>
    </source>
</evidence>
<dbReference type="SUPFAM" id="SSF46785">
    <property type="entry name" value="Winged helix' DNA-binding domain"/>
    <property type="match status" value="1"/>
</dbReference>
<name>A0AAD9NI12_RIDPI</name>
<dbReference type="EMBL" id="JAODUO010001109">
    <property type="protein sequence ID" value="KAK2171052.1"/>
    <property type="molecule type" value="Genomic_DNA"/>
</dbReference>
<reference evidence="10" key="1">
    <citation type="journal article" date="2023" name="Mol. Biol. Evol.">
        <title>Third-Generation Sequencing Reveals the Adaptive Role of the Epigenome in Three Deep-Sea Polychaetes.</title>
        <authorList>
            <person name="Perez M."/>
            <person name="Aroh O."/>
            <person name="Sun Y."/>
            <person name="Lan Y."/>
            <person name="Juniper S.K."/>
            <person name="Young C.R."/>
            <person name="Angers B."/>
            <person name="Qian P.Y."/>
        </authorList>
    </citation>
    <scope>NUCLEOTIDE SEQUENCE</scope>
    <source>
        <strain evidence="10">R07B-5</strain>
    </source>
</reference>
<feature type="domain" description="PCI" evidence="9">
    <location>
        <begin position="170"/>
        <end position="340"/>
    </location>
</feature>
<dbReference type="Proteomes" id="UP001209878">
    <property type="component" value="Unassembled WGS sequence"/>
</dbReference>
<dbReference type="AlphaFoldDB" id="A0AAD9NI12"/>
<comment type="caution">
    <text evidence="10">The sequence shown here is derived from an EMBL/GenBank/DDBJ whole genome shotgun (WGS) entry which is preliminary data.</text>
</comment>
<dbReference type="PANTHER" id="PTHR10539:SF0">
    <property type="entry name" value="26S PROTEASOME NON-ATPASE REGULATORY SUBUNIT 13"/>
    <property type="match status" value="1"/>
</dbReference>
<proteinExistence type="inferred from homology"/>
<dbReference type="SMART" id="SM00088">
    <property type="entry name" value="PINT"/>
    <property type="match status" value="1"/>
</dbReference>
<evidence type="ECO:0000256" key="1">
    <source>
        <dbReference type="ARBA" id="ARBA00002362"/>
    </source>
</evidence>
<evidence type="ECO:0000313" key="11">
    <source>
        <dbReference type="Proteomes" id="UP001209878"/>
    </source>
</evidence>
<dbReference type="GO" id="GO:0006511">
    <property type="term" value="P:ubiquitin-dependent protein catabolic process"/>
    <property type="evidence" value="ECO:0007669"/>
    <property type="project" value="TreeGrafter"/>
</dbReference>
<dbReference type="Pfam" id="PF22037">
    <property type="entry name" value="PSD13_N"/>
    <property type="match status" value="1"/>
</dbReference>
<dbReference type="Pfam" id="PF01399">
    <property type="entry name" value="PCI"/>
    <property type="match status" value="1"/>
</dbReference>